<protein>
    <recommendedName>
        <fullName evidence="1">F-box domain-containing protein</fullName>
    </recommendedName>
</protein>
<dbReference type="InterPro" id="IPR001810">
    <property type="entry name" value="F-box_dom"/>
</dbReference>
<accession>A0AA40B2P5</accession>
<dbReference type="Pfam" id="PF00646">
    <property type="entry name" value="F-box"/>
    <property type="match status" value="1"/>
</dbReference>
<dbReference type="Proteomes" id="UP001172159">
    <property type="component" value="Unassembled WGS sequence"/>
</dbReference>
<evidence type="ECO:0000313" key="3">
    <source>
        <dbReference type="Proteomes" id="UP001172159"/>
    </source>
</evidence>
<dbReference type="EMBL" id="JAUKTV010000010">
    <property type="protein sequence ID" value="KAK0726583.1"/>
    <property type="molecule type" value="Genomic_DNA"/>
</dbReference>
<reference evidence="2" key="1">
    <citation type="submission" date="2023-06" db="EMBL/GenBank/DDBJ databases">
        <title>Genome-scale phylogeny and comparative genomics of the fungal order Sordariales.</title>
        <authorList>
            <consortium name="Lawrence Berkeley National Laboratory"/>
            <person name="Hensen N."/>
            <person name="Bonometti L."/>
            <person name="Westerberg I."/>
            <person name="Brannstrom I.O."/>
            <person name="Guillou S."/>
            <person name="Cros-Aarteil S."/>
            <person name="Calhoun S."/>
            <person name="Haridas S."/>
            <person name="Kuo A."/>
            <person name="Mondo S."/>
            <person name="Pangilinan J."/>
            <person name="Riley R."/>
            <person name="Labutti K."/>
            <person name="Andreopoulos B."/>
            <person name="Lipzen A."/>
            <person name="Chen C."/>
            <person name="Yanf M."/>
            <person name="Daum C."/>
            <person name="Ng V."/>
            <person name="Clum A."/>
            <person name="Steindorff A."/>
            <person name="Ohm R."/>
            <person name="Martin F."/>
            <person name="Silar P."/>
            <person name="Natvig D."/>
            <person name="Lalanne C."/>
            <person name="Gautier V."/>
            <person name="Ament-Velasquez S.L."/>
            <person name="Kruys A."/>
            <person name="Hutchinson M.I."/>
            <person name="Powell A.J."/>
            <person name="Barry K."/>
            <person name="Miller A.N."/>
            <person name="Grigoriev I.V."/>
            <person name="Debuchy R."/>
            <person name="Gladieux P."/>
            <person name="Thoren M.H."/>
            <person name="Johannesson H."/>
        </authorList>
    </citation>
    <scope>NUCLEOTIDE SEQUENCE</scope>
    <source>
        <strain evidence="2">CBS 540.89</strain>
    </source>
</reference>
<gene>
    <name evidence="2" type="ORF">B0T21DRAFT_36649</name>
</gene>
<dbReference type="AlphaFoldDB" id="A0AA40B2P5"/>
<sequence>MATQHDAHNNLDTTTTMDTQSIMNVPLTPTLCGMPDLVMNKILSQLRLNDIAALRQTCKTTRQDTYNHLRRAVARIPPMIRLHGITLIRFCRLLTPTVNMSDEEICQQTIQILETASTYDPRDLSDAELVQLFRLQEVAERFVDAAFYYACAWHDEEHCLSRAVRSNIDVAYPIVLEIAKGAPKAFGFRVVGGRPPSASERARIQRGFLRLHLLYVATAITAEVALPETIKRLDHWEVEELLTVGTMFESPYRMWNVMGMMEKWYCNREHPLRQLCGLPKTVRFQRSMIGSSLHFKDRSGMLQAEDGAHTARSTEEFGFSGDDRHATEPNLAWCWYASRFPMSGLRDHWPTKPWLYNLPTYTGSWDLWGPALSSGNSTVYRCYGWVFWDKDRVLDLNMGSPQTFGFGFFSNIRDEIHQQWRVGDTDFLEFGQYPVCDRDISRCGRGRVRG</sequence>
<feature type="domain" description="F-box" evidence="1">
    <location>
        <begin position="31"/>
        <end position="63"/>
    </location>
</feature>
<name>A0AA40B2P5_9PEZI</name>
<keyword evidence="3" id="KW-1185">Reference proteome</keyword>
<comment type="caution">
    <text evidence="2">The sequence shown here is derived from an EMBL/GenBank/DDBJ whole genome shotgun (WGS) entry which is preliminary data.</text>
</comment>
<organism evidence="2 3">
    <name type="scientific">Apiosordaria backusii</name>
    <dbReference type="NCBI Taxonomy" id="314023"/>
    <lineage>
        <taxon>Eukaryota</taxon>
        <taxon>Fungi</taxon>
        <taxon>Dikarya</taxon>
        <taxon>Ascomycota</taxon>
        <taxon>Pezizomycotina</taxon>
        <taxon>Sordariomycetes</taxon>
        <taxon>Sordariomycetidae</taxon>
        <taxon>Sordariales</taxon>
        <taxon>Lasiosphaeriaceae</taxon>
        <taxon>Apiosordaria</taxon>
    </lineage>
</organism>
<evidence type="ECO:0000313" key="2">
    <source>
        <dbReference type="EMBL" id="KAK0726583.1"/>
    </source>
</evidence>
<evidence type="ECO:0000259" key="1">
    <source>
        <dbReference type="Pfam" id="PF00646"/>
    </source>
</evidence>
<proteinExistence type="predicted"/>